<reference evidence="1 2" key="1">
    <citation type="submission" date="2015-09" db="EMBL/GenBank/DDBJ databases">
        <title>Draft genome of a European isolate of the apple canker pathogen Neonectria ditissima.</title>
        <authorList>
            <person name="Gomez-Cortecero A."/>
            <person name="Harrison R.J."/>
            <person name="Armitage A.D."/>
        </authorList>
    </citation>
    <scope>NUCLEOTIDE SEQUENCE [LARGE SCALE GENOMIC DNA]</scope>
    <source>
        <strain evidence="1 2">R09/05</strain>
    </source>
</reference>
<dbReference type="AlphaFoldDB" id="A0A0P7BJX5"/>
<dbReference type="OrthoDB" id="5042684at2759"/>
<name>A0A0P7BJX5_9HYPO</name>
<dbReference type="EMBL" id="LKCW01000024">
    <property type="protein sequence ID" value="KPM44022.1"/>
    <property type="molecule type" value="Genomic_DNA"/>
</dbReference>
<gene>
    <name evidence="1" type="ORF">AK830_g2493</name>
</gene>
<evidence type="ECO:0000313" key="2">
    <source>
        <dbReference type="Proteomes" id="UP000050424"/>
    </source>
</evidence>
<keyword evidence="2" id="KW-1185">Reference proteome</keyword>
<dbReference type="Proteomes" id="UP000050424">
    <property type="component" value="Unassembled WGS sequence"/>
</dbReference>
<evidence type="ECO:0000313" key="1">
    <source>
        <dbReference type="EMBL" id="KPM44022.1"/>
    </source>
</evidence>
<proteinExistence type="predicted"/>
<organism evidence="1 2">
    <name type="scientific">Neonectria ditissima</name>
    <dbReference type="NCBI Taxonomy" id="78410"/>
    <lineage>
        <taxon>Eukaryota</taxon>
        <taxon>Fungi</taxon>
        <taxon>Dikarya</taxon>
        <taxon>Ascomycota</taxon>
        <taxon>Pezizomycotina</taxon>
        <taxon>Sordariomycetes</taxon>
        <taxon>Hypocreomycetidae</taxon>
        <taxon>Hypocreales</taxon>
        <taxon>Nectriaceae</taxon>
        <taxon>Neonectria</taxon>
    </lineage>
</organism>
<comment type="caution">
    <text evidence="1">The sequence shown here is derived from an EMBL/GenBank/DDBJ whole genome shotgun (WGS) entry which is preliminary data.</text>
</comment>
<sequence length="337" mass="38065">MMNEERLNKARAGTKAKIDQKGHVVYNMATGKRRQTICLKMSGDRHVKFVTDPEKMAMTCPSWLLIRHEARRDIVQIKNVCLEHPEAEWAIQVMLEIAHGNVEIREEIKTATARQLLYVAEIYNWLGRPGSIHAPDTGPHRARCFRRSNTPFLPTEVIAKGVKNLVVQAKELCRVQNWLLLGIVAHRFGLDQVEADVKRAVYLSCRANGSSVLTIAHGFLTAGQWNTLQRIVSTEDGRMRSIKIDDIFYALELLVDQVINLEAGILPNEELFETWERNHIAPCKSCHQIPMNTLLRALIAEGLWPLCPESYQGSVNDLVGALRKGQVRMSEEASIGT</sequence>
<protein>
    <submittedName>
        <fullName evidence="1">Uncharacterized protein</fullName>
    </submittedName>
</protein>
<accession>A0A0P7BJX5</accession>